<feature type="region of interest" description="Disordered" evidence="1">
    <location>
        <begin position="558"/>
        <end position="582"/>
    </location>
</feature>
<reference evidence="4" key="1">
    <citation type="submission" date="2017-02" db="UniProtKB">
        <authorList>
            <consortium name="WormBaseParasite"/>
        </authorList>
    </citation>
    <scope>IDENTIFICATION</scope>
</reference>
<dbReference type="AlphaFoldDB" id="A0A0N4XE87"/>
<name>A0A0N4XE87_NIPBR</name>
<evidence type="ECO:0000313" key="4">
    <source>
        <dbReference type="WBParaSite" id="NBR_0000083901-mRNA-1"/>
    </source>
</evidence>
<sequence>MNTFQVDDIMLTFDELKPFSDVLHDETQLAKLHKVYKNLDKYDDASLLRYVLVLASFMENSLQTDPPLTRALQNHLVELTSLIEKTKHSVSKDYTYIAMGILFKYSGALLDVQRGTDIEVSLILHSLAYHHLSLVSLTDPEVSAWIALHLLETTAAITYNDVSEDEVVALWNRDDLAEYCVDNIIPAEGRIQRLHAGVYREGIGNCSTVWPAITVKRIKNLFNRLIPVLRRPEVLRLIVWMIGHDNTFEEMSLFDEVLAKSPLSKSTEPDSGHLTGTDVKVFLVTLSIWCDSSLCPARVPGRLRIRGDHNNCWNALCQLISNTPDCESVKFNLLRSRVIDSVRLHHRVVCLKRLYEVFRWLDANDGNEWWLNLYATAIRDTITGTYSCRRKCDDLFPDGVTDYGEFTVDEVDRIEEHVSRHIASSFLRKGDYGEAERRLIFANSFASKKLLIEVYEAWLQDGHLEERDREQLLKRVRELQSLVSDVAEESFFSAASGPTNVVDRSFASAIASPIGIIQQASENKAVKATEVKNSMSTQKTPLGQSKDVLSMTESRSITFSTPTAPNRTAMKSEGLPVLPKGESSALPKAVEEISINTSTGSSAATGFGAATTVSTVPPSSVPGAPAIITTSPIGKFIANKEAATSFWKSGKSAAPIFGALPPCLSSSQQKGSTQQNLTCVTNLSTSLNSPHSAPNLSGSTSRTTISFASATPASSQALPQPDANVSQSKSDKSLEDAAAGRLRTPLSSVKTEQTNLTLHDVTVGEVDEQPDDDANFYNNLMMEMCQKQLARGSKNSLTTNTSDLTSLEEKMQQMKVRVKNADTQLHSKARLLPAPSSVPSASAPTQAELMREWQKGAVIELEQRVAALVGSRKVEVRGSPSSSLTPGASALANVKLGDNLASVPQRTEAPGCSDPMGLFRGLLASNSRVARHPGSNGICFGCLDDDTQDRALKALDQLAIRWNTAVDSDEE</sequence>
<feature type="compositionally biased region" description="Polar residues" evidence="1">
    <location>
        <begin position="710"/>
        <end position="728"/>
    </location>
</feature>
<proteinExistence type="predicted"/>
<evidence type="ECO:0000256" key="1">
    <source>
        <dbReference type="SAM" id="MobiDB-lite"/>
    </source>
</evidence>
<dbReference type="STRING" id="27835.A0A0N4XE87"/>
<keyword evidence="3" id="KW-1185">Reference proteome</keyword>
<dbReference type="EMBL" id="UYSL01000486">
    <property type="protein sequence ID" value="VDL63893.1"/>
    <property type="molecule type" value="Genomic_DNA"/>
</dbReference>
<dbReference type="WBParaSite" id="NBR_0000083901-mRNA-1">
    <property type="protein sequence ID" value="NBR_0000083901-mRNA-1"/>
    <property type="gene ID" value="NBR_0000083901"/>
</dbReference>
<accession>A0A0N4XE87</accession>
<feature type="region of interest" description="Disordered" evidence="1">
    <location>
        <begin position="710"/>
        <end position="741"/>
    </location>
</feature>
<gene>
    <name evidence="2" type="ORF">NBR_LOCUS840</name>
</gene>
<reference evidence="2 3" key="2">
    <citation type="submission" date="2018-11" db="EMBL/GenBank/DDBJ databases">
        <authorList>
            <consortium name="Pathogen Informatics"/>
        </authorList>
    </citation>
    <scope>NUCLEOTIDE SEQUENCE [LARGE SCALE GENOMIC DNA]</scope>
</reference>
<protein>
    <submittedName>
        <fullName evidence="4">TPR_REGION domain-containing protein</fullName>
    </submittedName>
</protein>
<organism evidence="4">
    <name type="scientific">Nippostrongylus brasiliensis</name>
    <name type="common">Rat hookworm</name>
    <dbReference type="NCBI Taxonomy" id="27835"/>
    <lineage>
        <taxon>Eukaryota</taxon>
        <taxon>Metazoa</taxon>
        <taxon>Ecdysozoa</taxon>
        <taxon>Nematoda</taxon>
        <taxon>Chromadorea</taxon>
        <taxon>Rhabditida</taxon>
        <taxon>Rhabditina</taxon>
        <taxon>Rhabditomorpha</taxon>
        <taxon>Strongyloidea</taxon>
        <taxon>Heligmosomidae</taxon>
        <taxon>Nippostrongylus</taxon>
    </lineage>
</organism>
<evidence type="ECO:0000313" key="2">
    <source>
        <dbReference type="EMBL" id="VDL63893.1"/>
    </source>
</evidence>
<dbReference type="OMA" id="ALWNRDD"/>
<dbReference type="Proteomes" id="UP000271162">
    <property type="component" value="Unassembled WGS sequence"/>
</dbReference>
<evidence type="ECO:0000313" key="3">
    <source>
        <dbReference type="Proteomes" id="UP000271162"/>
    </source>
</evidence>